<accession>X1JRG7</accession>
<sequence>MKPEGIEMALGEFALNYRIVFFKSYFRMAHTMFMKLGSKGSFRARYSNGFQLGFGVTSHINHQAGQCIAHLKGFVGKPTAAENQGD</sequence>
<name>X1JRG7_9ZZZZ</name>
<evidence type="ECO:0000313" key="1">
    <source>
        <dbReference type="EMBL" id="GAH96662.1"/>
    </source>
</evidence>
<protein>
    <submittedName>
        <fullName evidence="1">Uncharacterized protein</fullName>
    </submittedName>
</protein>
<dbReference type="EMBL" id="BARV01000313">
    <property type="protein sequence ID" value="GAH96662.1"/>
    <property type="molecule type" value="Genomic_DNA"/>
</dbReference>
<organism evidence="1">
    <name type="scientific">marine sediment metagenome</name>
    <dbReference type="NCBI Taxonomy" id="412755"/>
    <lineage>
        <taxon>unclassified sequences</taxon>
        <taxon>metagenomes</taxon>
        <taxon>ecological metagenomes</taxon>
    </lineage>
</organism>
<comment type="caution">
    <text evidence="1">The sequence shown here is derived from an EMBL/GenBank/DDBJ whole genome shotgun (WGS) entry which is preliminary data.</text>
</comment>
<dbReference type="AlphaFoldDB" id="X1JRG7"/>
<proteinExistence type="predicted"/>
<gene>
    <name evidence="1" type="ORF">S06H3_01288</name>
</gene>
<reference evidence="1" key="1">
    <citation type="journal article" date="2014" name="Front. Microbiol.">
        <title>High frequency of phylogenetically diverse reductive dehalogenase-homologous genes in deep subseafloor sedimentary metagenomes.</title>
        <authorList>
            <person name="Kawai M."/>
            <person name="Futagami T."/>
            <person name="Toyoda A."/>
            <person name="Takaki Y."/>
            <person name="Nishi S."/>
            <person name="Hori S."/>
            <person name="Arai W."/>
            <person name="Tsubouchi T."/>
            <person name="Morono Y."/>
            <person name="Uchiyama I."/>
            <person name="Ito T."/>
            <person name="Fujiyama A."/>
            <person name="Inagaki F."/>
            <person name="Takami H."/>
        </authorList>
    </citation>
    <scope>NUCLEOTIDE SEQUENCE</scope>
    <source>
        <strain evidence="1">Expedition CK06-06</strain>
    </source>
</reference>